<organism evidence="3 4">
    <name type="scientific">Actinomycetospora flava</name>
    <dbReference type="NCBI Taxonomy" id="3129232"/>
    <lineage>
        <taxon>Bacteria</taxon>
        <taxon>Bacillati</taxon>
        <taxon>Actinomycetota</taxon>
        <taxon>Actinomycetes</taxon>
        <taxon>Pseudonocardiales</taxon>
        <taxon>Pseudonocardiaceae</taxon>
        <taxon>Actinomycetospora</taxon>
    </lineage>
</organism>
<proteinExistence type="predicted"/>
<sequence>MDATPTAIWRSPADVTVDPSATSLPFPSWWLTATDLVRASVETAAWHTVRHVLPGGGRGDGRPVLVIPGFLTSDITTAALRAHLRSRGFHTHRWTLGLNHGFTDAILDGLIDRLDDLHARHGRPVAIVGWSLGGLMARWLAQLRPDAVERIICLGSPWRAEAEENRVTGAFRAAERHWGFSADTEAVIDLIRRPVPVRSVAVYSPFDGLLHGEGCRQDDGDLCENVVVPGSHCGLTHNPAALVAVADRLEVPLDRWRPFRWSQAVSHGLSGAGKDRSGRPWTPEAVPAPLASAA</sequence>
<protein>
    <submittedName>
        <fullName evidence="3">Alpha/beta hydrolase</fullName>
    </submittedName>
</protein>
<feature type="region of interest" description="Disordered" evidence="1">
    <location>
        <begin position="269"/>
        <end position="294"/>
    </location>
</feature>
<dbReference type="SUPFAM" id="SSF53474">
    <property type="entry name" value="alpha/beta-Hydrolases"/>
    <property type="match status" value="1"/>
</dbReference>
<keyword evidence="4" id="KW-1185">Reference proteome</keyword>
<keyword evidence="3" id="KW-0378">Hydrolase</keyword>
<evidence type="ECO:0000259" key="2">
    <source>
        <dbReference type="Pfam" id="PF00561"/>
    </source>
</evidence>
<evidence type="ECO:0000313" key="3">
    <source>
        <dbReference type="EMBL" id="MEJ2859873.1"/>
    </source>
</evidence>
<evidence type="ECO:0000313" key="4">
    <source>
        <dbReference type="Proteomes" id="UP001369736"/>
    </source>
</evidence>
<dbReference type="EMBL" id="JBBEGM010000001">
    <property type="protein sequence ID" value="MEJ2859873.1"/>
    <property type="molecule type" value="Genomic_DNA"/>
</dbReference>
<reference evidence="3 4" key="1">
    <citation type="submission" date="2024-03" db="EMBL/GenBank/DDBJ databases">
        <title>Actinomycetospora sp. OC33-EN07, a novel actinomycete isolated from wild orchid (Aerides multiflora).</title>
        <authorList>
            <person name="Suriyachadkun C."/>
        </authorList>
    </citation>
    <scope>NUCLEOTIDE SEQUENCE [LARGE SCALE GENOMIC DNA]</scope>
    <source>
        <strain evidence="3 4">OC33-EN07</strain>
    </source>
</reference>
<dbReference type="RefSeq" id="WP_337698917.1">
    <property type="nucleotide sequence ID" value="NZ_JBBEGM010000001.1"/>
</dbReference>
<dbReference type="Proteomes" id="UP001369736">
    <property type="component" value="Unassembled WGS sequence"/>
</dbReference>
<accession>A0ABU8LZA3</accession>
<dbReference type="InterPro" id="IPR000073">
    <property type="entry name" value="AB_hydrolase_1"/>
</dbReference>
<dbReference type="Gene3D" id="3.40.50.1820">
    <property type="entry name" value="alpha/beta hydrolase"/>
    <property type="match status" value="1"/>
</dbReference>
<dbReference type="GO" id="GO:0016787">
    <property type="term" value="F:hydrolase activity"/>
    <property type="evidence" value="ECO:0007669"/>
    <property type="project" value="UniProtKB-KW"/>
</dbReference>
<comment type="caution">
    <text evidence="3">The sequence shown here is derived from an EMBL/GenBank/DDBJ whole genome shotgun (WGS) entry which is preliminary data.</text>
</comment>
<name>A0ABU8LZA3_9PSEU</name>
<gene>
    <name evidence="3" type="ORF">WCD58_01825</name>
</gene>
<feature type="domain" description="AB hydrolase-1" evidence="2">
    <location>
        <begin position="120"/>
        <end position="163"/>
    </location>
</feature>
<evidence type="ECO:0000256" key="1">
    <source>
        <dbReference type="SAM" id="MobiDB-lite"/>
    </source>
</evidence>
<dbReference type="Pfam" id="PF00561">
    <property type="entry name" value="Abhydrolase_1"/>
    <property type="match status" value="1"/>
</dbReference>
<dbReference type="InterPro" id="IPR029058">
    <property type="entry name" value="AB_hydrolase_fold"/>
</dbReference>